<dbReference type="PANTHER" id="PTHR42088:SF1">
    <property type="entry name" value="YALI0F10131P"/>
    <property type="match status" value="1"/>
</dbReference>
<sequence>MPPTATTAALVSRTLLARKETPSCGDREKCPMPTGSQGLPIGLGVGIPILAAILICAFLHWRHLQKLKKEAEDDRDFDAASVYDEENKGFAIESSRQLPDKTGSKKGDQPPRTNYHQDFNQNDPFFDSPYILKGEGYSENYSRSLTNLSAPYSGMPPPGSSSGLLPNHSGFLASLGGDRYPSSPASSVFRAPHINSSAASLASAGADTLRKPAPTYQRQEQLPKKDVQEQDMVKQPLPPPVPRMNISRPSLSNPNSPIEPLYSHNKQFSIGSVSDSEVDSPVTEDPFDRESNIVHTPVASSHGERDTDSQHQQQSSSFQSSSHTSHDSQDSFSRVMSEQSTATTPDDSEKHDKANGYFEDKDHLDHAPTVPVPAIPDQEENDMTSPPTQFDRVRSVYKVYFDENKEKAIRETALTQEGVVETPEGNLTMASDKELPELPGDVTADSFPADLTIDTEYSTSQMRDSHHSQSSSIYDHPVAAPPVSAGYTAALARVPPGATAPLSTNRGYAPVNALMIDFAPTTPDLSAVPHQHASPVGSSSPHSNWGTPPQDGYAFNHYGHGHQPPHPPHGGGYHGGAPAEAYLPQHSTSLPRRKPPPLQLKPLQTVPTPHKLDQSDLGVTSFVPSQKRIQTPTGSAPGSPVLSQSPSVGYNPLHNPLHSMTDTEMMPSPHALRKSVSLASLDFAPPTRFGRDSSRNNSLTSQFTSGGTPIPQQRPTQVRSKMDTAMMLKPSWEMRN</sequence>
<reference evidence="4 6" key="2">
    <citation type="submission" date="2018-07" db="EMBL/GenBank/DDBJ databases">
        <title>Draft Genome Assemblies for Five Robust Yarrowia lipolytica Strains Exhibiting High Lipid Production and Pentose Sugar Utilization and Sugar Alcohol Secretion from Undetoxified Lignocellulosic Biomass Hydrolysates.</title>
        <authorList>
            <consortium name="DOE Joint Genome Institute"/>
            <person name="Walker C."/>
            <person name="Ryu S."/>
            <person name="Na H."/>
            <person name="Zane M."/>
            <person name="LaButti K."/>
            <person name="Lipzen A."/>
            <person name="Haridas S."/>
            <person name="Barry K."/>
            <person name="Grigoriev I.V."/>
            <person name="Quarterman J."/>
            <person name="Slininger P."/>
            <person name="Dien B."/>
            <person name="Trinh C.T."/>
        </authorList>
    </citation>
    <scope>NUCLEOTIDE SEQUENCE [LARGE SCALE GENOMIC DNA]</scope>
    <source>
        <strain evidence="4 6">YB392</strain>
    </source>
</reference>
<feature type="transmembrane region" description="Helical" evidence="2">
    <location>
        <begin position="41"/>
        <end position="61"/>
    </location>
</feature>
<protein>
    <submittedName>
        <fullName evidence="3">Uncharacterized protein</fullName>
    </submittedName>
</protein>
<dbReference type="KEGG" id="yli:2908999"/>
<accession>A0A1D8NMR8</accession>
<feature type="compositionally biased region" description="Basic and acidic residues" evidence="1">
    <location>
        <begin position="347"/>
        <end position="366"/>
    </location>
</feature>
<feature type="region of interest" description="Disordered" evidence="1">
    <location>
        <begin position="214"/>
        <end position="388"/>
    </location>
</feature>
<evidence type="ECO:0000313" key="5">
    <source>
        <dbReference type="Proteomes" id="UP000182444"/>
    </source>
</evidence>
<feature type="compositionally biased region" description="Polar residues" evidence="1">
    <location>
        <begin position="695"/>
        <end position="719"/>
    </location>
</feature>
<feature type="compositionally biased region" description="Polar residues" evidence="1">
    <location>
        <begin position="264"/>
        <end position="275"/>
    </location>
</feature>
<feature type="compositionally biased region" description="Low complexity" evidence="1">
    <location>
        <begin position="600"/>
        <end position="609"/>
    </location>
</feature>
<dbReference type="OMA" id="HDPYRPV"/>
<reference evidence="3 5" key="1">
    <citation type="journal article" date="2016" name="PLoS ONE">
        <title>Sequence Assembly of Yarrowia lipolytica Strain W29/CLIB89 Shows Transposable Element Diversity.</title>
        <authorList>
            <person name="Magnan C."/>
            <person name="Yu J."/>
            <person name="Chang I."/>
            <person name="Jahn E."/>
            <person name="Kanomata Y."/>
            <person name="Wu J."/>
            <person name="Zeller M."/>
            <person name="Oakes M."/>
            <person name="Baldi P."/>
            <person name="Sandmeyer S."/>
        </authorList>
    </citation>
    <scope>NUCLEOTIDE SEQUENCE [LARGE SCALE GENOMIC DNA]</scope>
    <source>
        <strain evidence="3">CLIB89</strain>
        <strain evidence="5">CLIB89(W29)</strain>
    </source>
</reference>
<dbReference type="VEuPathDB" id="FungiDB:YALI0_F10131g"/>
<evidence type="ECO:0000256" key="1">
    <source>
        <dbReference type="SAM" id="MobiDB-lite"/>
    </source>
</evidence>
<dbReference type="Proteomes" id="UP000256601">
    <property type="component" value="Unassembled WGS sequence"/>
</dbReference>
<feature type="compositionally biased region" description="Polar residues" evidence="1">
    <location>
        <begin position="111"/>
        <end position="123"/>
    </location>
</feature>
<feature type="compositionally biased region" description="Basic and acidic residues" evidence="1">
    <location>
        <begin position="98"/>
        <end position="109"/>
    </location>
</feature>
<feature type="compositionally biased region" description="Low complexity" evidence="1">
    <location>
        <begin position="310"/>
        <end position="323"/>
    </location>
</feature>
<feature type="region of interest" description="Disordered" evidence="1">
    <location>
        <begin position="525"/>
        <end position="616"/>
    </location>
</feature>
<proteinExistence type="predicted"/>
<dbReference type="EMBL" id="CP017558">
    <property type="protein sequence ID" value="AOW06937.1"/>
    <property type="molecule type" value="Genomic_DNA"/>
</dbReference>
<keyword evidence="2" id="KW-0472">Membrane</keyword>
<gene>
    <name evidence="4" type="ORF">B0I71DRAFT_136702</name>
    <name evidence="3" type="ORF">YALI1_F13691g</name>
</gene>
<dbReference type="AlphaFoldDB" id="A0A1D8NMR8"/>
<evidence type="ECO:0000313" key="4">
    <source>
        <dbReference type="EMBL" id="RDW22978.1"/>
    </source>
</evidence>
<evidence type="ECO:0000256" key="2">
    <source>
        <dbReference type="SAM" id="Phobius"/>
    </source>
</evidence>
<feature type="region of interest" description="Disordered" evidence="1">
    <location>
        <begin position="686"/>
        <end position="720"/>
    </location>
</feature>
<feature type="compositionally biased region" description="Polar residues" evidence="1">
    <location>
        <begin position="334"/>
        <end position="345"/>
    </location>
</feature>
<name>A0A1D8NMR8_YARLL</name>
<keyword evidence="2" id="KW-0812">Transmembrane</keyword>
<dbReference type="Proteomes" id="UP000182444">
    <property type="component" value="Chromosome 1F"/>
</dbReference>
<feature type="compositionally biased region" description="Basic and acidic residues" evidence="1">
    <location>
        <begin position="221"/>
        <end position="232"/>
    </location>
</feature>
<feature type="compositionally biased region" description="Polar residues" evidence="1">
    <location>
        <begin position="536"/>
        <end position="547"/>
    </location>
</feature>
<dbReference type="EMBL" id="KZ859127">
    <property type="protein sequence ID" value="RDW22978.1"/>
    <property type="molecule type" value="Genomic_DNA"/>
</dbReference>
<dbReference type="GeneID" id="2908999"/>
<dbReference type="PANTHER" id="PTHR42088">
    <property type="entry name" value="YALI0F10131P"/>
    <property type="match status" value="1"/>
</dbReference>
<evidence type="ECO:0000313" key="6">
    <source>
        <dbReference type="Proteomes" id="UP000256601"/>
    </source>
</evidence>
<organism evidence="3 5">
    <name type="scientific">Yarrowia lipolytica</name>
    <name type="common">Candida lipolytica</name>
    <dbReference type="NCBI Taxonomy" id="4952"/>
    <lineage>
        <taxon>Eukaryota</taxon>
        <taxon>Fungi</taxon>
        <taxon>Dikarya</taxon>
        <taxon>Ascomycota</taxon>
        <taxon>Saccharomycotina</taxon>
        <taxon>Dipodascomycetes</taxon>
        <taxon>Dipodascales</taxon>
        <taxon>Dipodascales incertae sedis</taxon>
        <taxon>Yarrowia</taxon>
    </lineage>
</organism>
<feature type="region of interest" description="Disordered" evidence="1">
    <location>
        <begin position="88"/>
        <end position="124"/>
    </location>
</feature>
<keyword evidence="2" id="KW-1133">Transmembrane helix</keyword>
<dbReference type="VEuPathDB" id="FungiDB:YALI1_F13691g"/>
<evidence type="ECO:0000313" key="3">
    <source>
        <dbReference type="EMBL" id="AOW06937.1"/>
    </source>
</evidence>
<feature type="compositionally biased region" description="Polar residues" evidence="1">
    <location>
        <begin position="247"/>
        <end position="256"/>
    </location>
</feature>